<organism evidence="9 10">
    <name type="scientific">Geothrix limicola</name>
    <dbReference type="NCBI Taxonomy" id="2927978"/>
    <lineage>
        <taxon>Bacteria</taxon>
        <taxon>Pseudomonadati</taxon>
        <taxon>Acidobacteriota</taxon>
        <taxon>Holophagae</taxon>
        <taxon>Holophagales</taxon>
        <taxon>Holophagaceae</taxon>
        <taxon>Geothrix</taxon>
    </lineage>
</organism>
<evidence type="ECO:0000313" key="9">
    <source>
        <dbReference type="EMBL" id="GLH72730.1"/>
    </source>
</evidence>
<dbReference type="Gene3D" id="1.25.40.10">
    <property type="entry name" value="Tetratricopeptide repeat domain"/>
    <property type="match status" value="2"/>
</dbReference>
<dbReference type="PROSITE" id="PS00107">
    <property type="entry name" value="PROTEIN_KINASE_ATP"/>
    <property type="match status" value="1"/>
</dbReference>
<gene>
    <name evidence="9" type="ORF">GETHLI_12320</name>
</gene>
<dbReference type="Gene3D" id="1.10.510.10">
    <property type="entry name" value="Transferase(Phosphotransferase) domain 1"/>
    <property type="match status" value="1"/>
</dbReference>
<evidence type="ECO:0000256" key="4">
    <source>
        <dbReference type="ARBA" id="ARBA00022840"/>
    </source>
</evidence>
<feature type="transmembrane region" description="Helical" evidence="7">
    <location>
        <begin position="356"/>
        <end position="373"/>
    </location>
</feature>
<evidence type="ECO:0000313" key="10">
    <source>
        <dbReference type="Proteomes" id="UP001165069"/>
    </source>
</evidence>
<dbReference type="PROSITE" id="PS00108">
    <property type="entry name" value="PROTEIN_KINASE_ST"/>
    <property type="match status" value="1"/>
</dbReference>
<dbReference type="InterPro" id="IPR011990">
    <property type="entry name" value="TPR-like_helical_dom_sf"/>
</dbReference>
<keyword evidence="7" id="KW-0472">Membrane</keyword>
<feature type="binding site" evidence="5">
    <location>
        <position position="101"/>
    </location>
    <ligand>
        <name>ATP</name>
        <dbReference type="ChEBI" id="CHEBI:30616"/>
    </ligand>
</feature>
<keyword evidence="4 5" id="KW-0067">ATP-binding</keyword>
<evidence type="ECO:0000256" key="6">
    <source>
        <dbReference type="SAM" id="MobiDB-lite"/>
    </source>
</evidence>
<dbReference type="RefSeq" id="WP_285571833.1">
    <property type="nucleotide sequence ID" value="NZ_BSDE01000002.1"/>
</dbReference>
<keyword evidence="7" id="KW-1133">Transmembrane helix</keyword>
<evidence type="ECO:0000256" key="3">
    <source>
        <dbReference type="ARBA" id="ARBA00022777"/>
    </source>
</evidence>
<dbReference type="SUPFAM" id="SSF48452">
    <property type="entry name" value="TPR-like"/>
    <property type="match status" value="1"/>
</dbReference>
<evidence type="ECO:0000256" key="2">
    <source>
        <dbReference type="ARBA" id="ARBA00022741"/>
    </source>
</evidence>
<evidence type="ECO:0000256" key="5">
    <source>
        <dbReference type="PROSITE-ProRule" id="PRU10141"/>
    </source>
</evidence>
<evidence type="ECO:0000256" key="1">
    <source>
        <dbReference type="ARBA" id="ARBA00022679"/>
    </source>
</evidence>
<comment type="caution">
    <text evidence="9">The sequence shown here is derived from an EMBL/GenBank/DDBJ whole genome shotgun (WGS) entry which is preliminary data.</text>
</comment>
<evidence type="ECO:0000256" key="7">
    <source>
        <dbReference type="SAM" id="Phobius"/>
    </source>
</evidence>
<dbReference type="PANTHER" id="PTHR43289">
    <property type="entry name" value="MITOGEN-ACTIVATED PROTEIN KINASE KINASE KINASE 20-RELATED"/>
    <property type="match status" value="1"/>
</dbReference>
<keyword evidence="1" id="KW-0808">Transferase</keyword>
<dbReference type="InterPro" id="IPR008271">
    <property type="entry name" value="Ser/Thr_kinase_AS"/>
</dbReference>
<keyword evidence="7" id="KW-0812">Transmembrane</keyword>
<dbReference type="PANTHER" id="PTHR43289:SF34">
    <property type="entry name" value="SERINE_THREONINE-PROTEIN KINASE YBDM-RELATED"/>
    <property type="match status" value="1"/>
</dbReference>
<dbReference type="PROSITE" id="PS50011">
    <property type="entry name" value="PROTEIN_KINASE_DOM"/>
    <property type="match status" value="1"/>
</dbReference>
<protein>
    <recommendedName>
        <fullName evidence="8">Protein kinase domain-containing protein</fullName>
    </recommendedName>
</protein>
<dbReference type="SUPFAM" id="SSF56112">
    <property type="entry name" value="Protein kinase-like (PK-like)"/>
    <property type="match status" value="1"/>
</dbReference>
<dbReference type="InterPro" id="IPR017441">
    <property type="entry name" value="Protein_kinase_ATP_BS"/>
</dbReference>
<keyword evidence="10" id="KW-1185">Reference proteome</keyword>
<dbReference type="Gene3D" id="3.30.200.20">
    <property type="entry name" value="Phosphorylase Kinase, domain 1"/>
    <property type="match status" value="1"/>
</dbReference>
<dbReference type="EMBL" id="BSDE01000002">
    <property type="protein sequence ID" value="GLH72730.1"/>
    <property type="molecule type" value="Genomic_DNA"/>
</dbReference>
<proteinExistence type="predicted"/>
<dbReference type="InterPro" id="IPR011009">
    <property type="entry name" value="Kinase-like_dom_sf"/>
</dbReference>
<name>A0ABQ5QCZ9_9BACT</name>
<dbReference type="Proteomes" id="UP001165069">
    <property type="component" value="Unassembled WGS sequence"/>
</dbReference>
<evidence type="ECO:0000259" key="8">
    <source>
        <dbReference type="PROSITE" id="PS50011"/>
    </source>
</evidence>
<dbReference type="SMART" id="SM00220">
    <property type="entry name" value="S_TKc"/>
    <property type="match status" value="1"/>
</dbReference>
<reference evidence="9 10" key="1">
    <citation type="journal article" date="2023" name="Antonie Van Leeuwenhoek">
        <title>Mesoterricola silvestris gen. nov., sp. nov., Mesoterricola sediminis sp. nov., Geothrix oryzae sp. nov., Geothrix edaphica sp. nov., Geothrix rubra sp. nov., and Geothrix limicola sp. nov., six novel members of Acidobacteriota isolated from soils.</title>
        <authorList>
            <person name="Itoh H."/>
            <person name="Sugisawa Y."/>
            <person name="Mise K."/>
            <person name="Xu Z."/>
            <person name="Kuniyasu M."/>
            <person name="Ushijima N."/>
            <person name="Kawano K."/>
            <person name="Kobayashi E."/>
            <person name="Shiratori Y."/>
            <person name="Masuda Y."/>
            <person name="Senoo K."/>
        </authorList>
    </citation>
    <scope>NUCLEOTIDE SEQUENCE [LARGE SCALE GENOMIC DNA]</scope>
    <source>
        <strain evidence="9 10">Red804</strain>
    </source>
</reference>
<keyword evidence="2 5" id="KW-0547">Nucleotide-binding</keyword>
<dbReference type="Pfam" id="PF00069">
    <property type="entry name" value="Pkinase"/>
    <property type="match status" value="1"/>
</dbReference>
<feature type="domain" description="Protein kinase" evidence="8">
    <location>
        <begin position="72"/>
        <end position="331"/>
    </location>
</feature>
<keyword evidence="3" id="KW-0418">Kinase</keyword>
<dbReference type="CDD" id="cd14014">
    <property type="entry name" value="STKc_PknB_like"/>
    <property type="match status" value="1"/>
</dbReference>
<accession>A0ABQ5QCZ9</accession>
<feature type="region of interest" description="Disordered" evidence="6">
    <location>
        <begin position="1"/>
        <end position="57"/>
    </location>
</feature>
<sequence length="1010" mass="110804">MTDRAPDPQQPLPGFPGLDDDWTAETPTTGYEATRLWRAHDDSSRGDSGAPAPGLGRNELLARFPLREGGRFENPEVVGEGGMGVVYRAFDQQLQRTVALKFLKRLEPEDTARFLQEARAQAQVEHPNVCHIFEAGEAHGHPYLVMQFVDGPTLRDAHKDLDLQTKVEILLQVAEALHACHRVGIVHRDVKPGNVMLRKVDSGWHPYVMDFGVARDMDGASRTHTHAIMGTPTYLSPEQAEGRADRVDRRSDVYALGTMLYECLTGVPPFRNETPLTLMQSIVGEEPLPPSRLAPDIPRDLQTIVLKALEKDPARRYDSARAFGEDLRRFLDGDPILARRPSLAYRAGKHFRKNRAAAGLLALLILAAGYGLISTLRARSQVGFAQELAQQVERLNSRIFQVRSLPRHPTGPELREVRAELARLLAETERQGRWAQGAARLALGRGYLALGDLEKARVQLEAARRAAPWDANAAQALGTTLARLYVGELEGLHGQALEERRKDLAPKLRDPALALLREAQGRSLEGSAYARGLLALVQNRYDEALGQAKEAQAQQPWFPEPWLLEAEVRKELSANLLATGKREEALAQMERQGACIAAAQDRARSSPEPLVEEAQRRFALLGLKLDQGRALPADRAWALEPVHEALEVDADHWRAYSYGTAIHRRWATYLLNRGEDPSTDLDAAASNAEKALALRPAEASLWVNWATVLRNRAELEMAQGRDPEPFLIRAEAGLQKALQQPRLHDYLLDALGNIHALRGERRLMTGTDPATEVRAAADMLEAASALHPWVGHDFSEGSAFQTLAQYQAWTGADPRPALGEALRCHRKGLALQPSSRQSRLGLVGALLDRAAADLDQGRDAAADLAEARKEVDKALAQGPGDPEPLAAKARERFLSALATQPRASAQALARQALELHGRAVAAAPGNPGLRLAWGALALEASRNLRLPLDPRASTALRATAQTRPWDGWAQLLEAERLLKEGRGGEARALAAKALGLNAALKREATRRGLA</sequence>
<dbReference type="InterPro" id="IPR000719">
    <property type="entry name" value="Prot_kinase_dom"/>
</dbReference>